<evidence type="ECO:0000256" key="6">
    <source>
        <dbReference type="SAM" id="MobiDB-lite"/>
    </source>
</evidence>
<dbReference type="PRINTS" id="PR01179">
    <property type="entry name" value="ODADCRBXLASE"/>
</dbReference>
<accession>A0A9N8HBX8</accession>
<dbReference type="InterPro" id="IPR009006">
    <property type="entry name" value="Ala_racemase/Decarboxylase_C"/>
</dbReference>
<evidence type="ECO:0000259" key="7">
    <source>
        <dbReference type="Pfam" id="PF00278"/>
    </source>
</evidence>
<dbReference type="InterPro" id="IPR029066">
    <property type="entry name" value="PLP-binding_barrel"/>
</dbReference>
<dbReference type="GO" id="GO:0004586">
    <property type="term" value="F:ornithine decarboxylase activity"/>
    <property type="evidence" value="ECO:0007669"/>
    <property type="project" value="TreeGrafter"/>
</dbReference>
<dbReference type="Gene3D" id="3.20.20.10">
    <property type="entry name" value="Alanine racemase"/>
    <property type="match status" value="1"/>
</dbReference>
<comment type="similarity">
    <text evidence="2 5">Belongs to the Orn/Lys/Arg decarboxylase class-II family.</text>
</comment>
<evidence type="ECO:0000256" key="4">
    <source>
        <dbReference type="ARBA" id="ARBA00023239"/>
    </source>
</evidence>
<name>A0A9N8HBX8_9STRA</name>
<protein>
    <submittedName>
        <fullName evidence="9">Ornithine decarboxylase</fullName>
    </submittedName>
</protein>
<keyword evidence="3" id="KW-0663">Pyridoxal phosphate</keyword>
<dbReference type="GO" id="GO:0005737">
    <property type="term" value="C:cytoplasm"/>
    <property type="evidence" value="ECO:0007669"/>
    <property type="project" value="TreeGrafter"/>
</dbReference>
<evidence type="ECO:0000256" key="5">
    <source>
        <dbReference type="RuleBase" id="RU003737"/>
    </source>
</evidence>
<evidence type="ECO:0000313" key="10">
    <source>
        <dbReference type="Proteomes" id="UP001153069"/>
    </source>
</evidence>
<dbReference type="FunFam" id="3.20.20.10:FF:000008">
    <property type="entry name" value="Ornithine decarboxylase"/>
    <property type="match status" value="1"/>
</dbReference>
<organism evidence="9 10">
    <name type="scientific">Seminavis robusta</name>
    <dbReference type="NCBI Taxonomy" id="568900"/>
    <lineage>
        <taxon>Eukaryota</taxon>
        <taxon>Sar</taxon>
        <taxon>Stramenopiles</taxon>
        <taxon>Ochrophyta</taxon>
        <taxon>Bacillariophyta</taxon>
        <taxon>Bacillariophyceae</taxon>
        <taxon>Bacillariophycidae</taxon>
        <taxon>Naviculales</taxon>
        <taxon>Naviculaceae</taxon>
        <taxon>Seminavis</taxon>
    </lineage>
</organism>
<dbReference type="Gene3D" id="2.40.37.10">
    <property type="entry name" value="Lyase, Ornithine Decarboxylase, Chain A, domain 1"/>
    <property type="match status" value="2"/>
</dbReference>
<dbReference type="GO" id="GO:0033387">
    <property type="term" value="P:putrescine biosynthetic process from arginine, via ornithine"/>
    <property type="evidence" value="ECO:0007669"/>
    <property type="project" value="TreeGrafter"/>
</dbReference>
<feature type="compositionally biased region" description="Basic and acidic residues" evidence="6">
    <location>
        <begin position="11"/>
        <end position="21"/>
    </location>
</feature>
<dbReference type="InterPro" id="IPR022643">
    <property type="entry name" value="De-COase2_C"/>
</dbReference>
<gene>
    <name evidence="9" type="ORF">SEMRO_296_G110700.1</name>
</gene>
<dbReference type="Proteomes" id="UP001153069">
    <property type="component" value="Unassembled WGS sequence"/>
</dbReference>
<feature type="domain" description="Orn/DAP/Arg decarboxylase 2 N-terminal" evidence="8">
    <location>
        <begin position="326"/>
        <end position="387"/>
    </location>
</feature>
<dbReference type="InterPro" id="IPR002433">
    <property type="entry name" value="Orn_de-COase"/>
</dbReference>
<dbReference type="Pfam" id="PF00278">
    <property type="entry name" value="Orn_DAP_Arg_deC"/>
    <property type="match status" value="1"/>
</dbReference>
<proteinExistence type="inferred from homology"/>
<dbReference type="SUPFAM" id="SSF50621">
    <property type="entry name" value="Alanine racemase C-terminal domain-like"/>
    <property type="match status" value="1"/>
</dbReference>
<evidence type="ECO:0000313" key="9">
    <source>
        <dbReference type="EMBL" id="CAB9507192.1"/>
    </source>
</evidence>
<dbReference type="Pfam" id="PF02784">
    <property type="entry name" value="Orn_Arg_deC_N"/>
    <property type="match status" value="2"/>
</dbReference>
<keyword evidence="10" id="KW-1185">Reference proteome</keyword>
<evidence type="ECO:0000259" key="8">
    <source>
        <dbReference type="Pfam" id="PF02784"/>
    </source>
</evidence>
<dbReference type="PRINTS" id="PR01182">
    <property type="entry name" value="ORNDCRBXLASE"/>
</dbReference>
<comment type="cofactor">
    <cofactor evidence="1">
        <name>pyridoxal 5'-phosphate</name>
        <dbReference type="ChEBI" id="CHEBI:597326"/>
    </cofactor>
</comment>
<feature type="region of interest" description="Disordered" evidence="6">
    <location>
        <begin position="1"/>
        <end position="28"/>
    </location>
</feature>
<feature type="domain" description="Orn/DAP/Arg decarboxylase 2 N-terminal" evidence="8">
    <location>
        <begin position="105"/>
        <end position="318"/>
    </location>
</feature>
<dbReference type="OrthoDB" id="5034579at2759"/>
<dbReference type="PANTHER" id="PTHR11482">
    <property type="entry name" value="ARGININE/DIAMINOPIMELATE/ORNITHINE DECARBOXYLASE"/>
    <property type="match status" value="1"/>
</dbReference>
<dbReference type="EMBL" id="CAICTM010000295">
    <property type="protein sequence ID" value="CAB9507192.1"/>
    <property type="molecule type" value="Genomic_DNA"/>
</dbReference>
<sequence>MALLSGPAALDGEKEAAKEDTSSASTGSAFLDTTIPAECVFEDLPQHSNALPSPFLPIPSTVSSLTDCAKWHIEQLEQELLAAAHNGDELEDALDDGFVLCDLNVIRKKLLAWRHLFPRIKPFFALKCNPDPMVAAVLGRTNQAAGFDCASLSEITLALQSSRQNNSNLVVYANPQRAENDLEASLSHGVVAFTLDGEEELHKIHRAFLQHNQNNNNAKKAPQIILRLLVPDEHSTVPLGEKFGAPPDRIPSLVQLALVLQLPIIGVSFHCGSGCHDPMAYAQAIRLAYDAMNTIDELQHGHHNKCWLLDIGGGFPGRDGWKGDTGRFCNCCAAGGNLTIDNSSEEDDETLETARKIAEAINPLLDELFPPATSQVQVISEPGRYFVEAAFALCSRIYRVHTTTTAPQEDSSNNSSATTTKRIHYTIAQGVQGVFKDVVLCGESFEPVPLQMMMSQNNASQSTTVLFPSTIHGPTGDVVCPSIDLPQLQVGDWLLFDRMGAYTLSISARSGRPPIRYIMGS</sequence>
<evidence type="ECO:0000256" key="3">
    <source>
        <dbReference type="ARBA" id="ARBA00022898"/>
    </source>
</evidence>
<dbReference type="InterPro" id="IPR022644">
    <property type="entry name" value="De-COase2_N"/>
</dbReference>
<dbReference type="PANTHER" id="PTHR11482:SF6">
    <property type="entry name" value="ORNITHINE DECARBOXYLASE 1-RELATED"/>
    <property type="match status" value="1"/>
</dbReference>
<evidence type="ECO:0000256" key="1">
    <source>
        <dbReference type="ARBA" id="ARBA00001933"/>
    </source>
</evidence>
<dbReference type="InterPro" id="IPR000183">
    <property type="entry name" value="Orn/DAP/Arg_de-COase"/>
</dbReference>
<feature type="domain" description="Orn/DAP/Arg decarboxylase 2 C-terminal" evidence="7">
    <location>
        <begin position="389"/>
        <end position="500"/>
    </location>
</feature>
<comment type="caution">
    <text evidence="9">The sequence shown here is derived from an EMBL/GenBank/DDBJ whole genome shotgun (WGS) entry which is preliminary data.</text>
</comment>
<keyword evidence="4" id="KW-0456">Lyase</keyword>
<reference evidence="9" key="1">
    <citation type="submission" date="2020-06" db="EMBL/GenBank/DDBJ databases">
        <authorList>
            <consortium name="Plant Systems Biology data submission"/>
        </authorList>
    </citation>
    <scope>NUCLEOTIDE SEQUENCE</scope>
    <source>
        <strain evidence="9">D6</strain>
    </source>
</reference>
<dbReference type="AlphaFoldDB" id="A0A9N8HBX8"/>
<evidence type="ECO:0000256" key="2">
    <source>
        <dbReference type="ARBA" id="ARBA00008872"/>
    </source>
</evidence>
<dbReference type="SUPFAM" id="SSF51419">
    <property type="entry name" value="PLP-binding barrel"/>
    <property type="match status" value="1"/>
</dbReference>